<dbReference type="EMBL" id="LNXV01000003">
    <property type="protein sequence ID" value="KTC87086.1"/>
    <property type="molecule type" value="Genomic_DNA"/>
</dbReference>
<keyword evidence="2" id="KW-1185">Reference proteome</keyword>
<protein>
    <submittedName>
        <fullName evidence="1">Uncharacterized protein</fullName>
    </submittedName>
</protein>
<dbReference type="STRING" id="29422.Lbru_0315"/>
<gene>
    <name evidence="1" type="ORF">Lbru_0315</name>
</gene>
<evidence type="ECO:0000313" key="2">
    <source>
        <dbReference type="Proteomes" id="UP000054742"/>
    </source>
</evidence>
<proteinExistence type="predicted"/>
<dbReference type="AlphaFoldDB" id="A0A0W0SUL5"/>
<reference evidence="1 2" key="1">
    <citation type="submission" date="2015-11" db="EMBL/GenBank/DDBJ databases">
        <title>Genomic analysis of 38 Legionella species identifies large and diverse effector repertoires.</title>
        <authorList>
            <person name="Burstein D."/>
            <person name="Amaro F."/>
            <person name="Zusman T."/>
            <person name="Lifshitz Z."/>
            <person name="Cohen O."/>
            <person name="Gilbert J.A."/>
            <person name="Pupko T."/>
            <person name="Shuman H.A."/>
            <person name="Segal G."/>
        </authorList>
    </citation>
    <scope>NUCLEOTIDE SEQUENCE [LARGE SCALE GENOMIC DNA]</scope>
    <source>
        <strain evidence="1 2">ATCC 43878</strain>
    </source>
</reference>
<dbReference type="Proteomes" id="UP000054742">
    <property type="component" value="Unassembled WGS sequence"/>
</dbReference>
<dbReference type="OrthoDB" id="5647572at2"/>
<evidence type="ECO:0000313" key="1">
    <source>
        <dbReference type="EMBL" id="KTC87086.1"/>
    </source>
</evidence>
<name>A0A0W0SUL5_9GAMM</name>
<dbReference type="PATRIC" id="fig|29422.6.peg.329"/>
<accession>A0A0W0SUL5</accession>
<sequence>MNKRLIWNFEINDQPQLVLDSLPQGEKESIKWEARYFWPEDSIIILNGLDSSFLNLSNYEIKNRQDYYLLLSDYDYNIKQRRDELQYKPLLQEIDNIRGYGKKIDLNLYTSNSLPAALHSTIGLLSQLQEKAIKLSVSKIALLYRFQTTPAIKLELARLKVHEKIFFSVCIEGPSQLLVTQIAKYLLPDQISCDYVSFLRQLFTP</sequence>
<dbReference type="RefSeq" id="WP_058440419.1">
    <property type="nucleotide sequence ID" value="NZ_CAAAHU010000001.1"/>
</dbReference>
<comment type="caution">
    <text evidence="1">The sequence shown here is derived from an EMBL/GenBank/DDBJ whole genome shotgun (WGS) entry which is preliminary data.</text>
</comment>
<organism evidence="1 2">
    <name type="scientific">Legionella brunensis</name>
    <dbReference type="NCBI Taxonomy" id="29422"/>
    <lineage>
        <taxon>Bacteria</taxon>
        <taxon>Pseudomonadati</taxon>
        <taxon>Pseudomonadota</taxon>
        <taxon>Gammaproteobacteria</taxon>
        <taxon>Legionellales</taxon>
        <taxon>Legionellaceae</taxon>
        <taxon>Legionella</taxon>
    </lineage>
</organism>